<evidence type="ECO:0000313" key="11">
    <source>
        <dbReference type="EMBL" id="CAB3253470.1"/>
    </source>
</evidence>
<comment type="function">
    <text evidence="6">Required for 60S pre-ribosomal subunits export to the cytoplasm.</text>
</comment>
<evidence type="ECO:0000256" key="6">
    <source>
        <dbReference type="RuleBase" id="RU365057"/>
    </source>
</evidence>
<feature type="compositionally biased region" description="Basic and acidic residues" evidence="7">
    <location>
        <begin position="553"/>
        <end position="587"/>
    </location>
</feature>
<dbReference type="Pfam" id="PF08158">
    <property type="entry name" value="SDA1_HEAT"/>
    <property type="match status" value="1"/>
</dbReference>
<dbReference type="InterPro" id="IPR007949">
    <property type="entry name" value="SDA1_MD"/>
</dbReference>
<dbReference type="GO" id="GO:0005730">
    <property type="term" value="C:nucleolus"/>
    <property type="evidence" value="ECO:0007669"/>
    <property type="project" value="UniProtKB-SubCell"/>
</dbReference>
<feature type="region of interest" description="Disordered" evidence="7">
    <location>
        <begin position="490"/>
        <end position="587"/>
    </location>
</feature>
<dbReference type="SUPFAM" id="SSF48371">
    <property type="entry name" value="ARM repeat"/>
    <property type="match status" value="1"/>
</dbReference>
<dbReference type="GO" id="GO:0015031">
    <property type="term" value="P:protein transport"/>
    <property type="evidence" value="ECO:0007669"/>
    <property type="project" value="UniProtKB-KW"/>
</dbReference>
<feature type="domain" description="SDA1 middle" evidence="8">
    <location>
        <begin position="510"/>
        <end position="661"/>
    </location>
</feature>
<keyword evidence="12" id="KW-1185">Reference proteome</keyword>
<evidence type="ECO:0000259" key="8">
    <source>
        <dbReference type="Pfam" id="PF05285"/>
    </source>
</evidence>
<reference evidence="11 12" key="1">
    <citation type="submission" date="2020-04" db="EMBL/GenBank/DDBJ databases">
        <authorList>
            <person name="Wallbank WR R."/>
            <person name="Pardo Diaz C."/>
            <person name="Kozak K."/>
            <person name="Martin S."/>
            <person name="Jiggins C."/>
            <person name="Moest M."/>
            <person name="Warren A I."/>
            <person name="Byers J.R.P. K."/>
            <person name="Montejo-Kovacevich G."/>
            <person name="Yen C E."/>
        </authorList>
    </citation>
    <scope>NUCLEOTIDE SEQUENCE [LARGE SCALE GENOMIC DNA]</scope>
</reference>
<accession>A0A8S1B5X8</accession>
<evidence type="ECO:0000256" key="2">
    <source>
        <dbReference type="ARBA" id="ARBA00022448"/>
    </source>
</evidence>
<evidence type="ECO:0000259" key="10">
    <source>
        <dbReference type="Pfam" id="PF21638"/>
    </source>
</evidence>
<dbReference type="InterPro" id="IPR048292">
    <property type="entry name" value="SDA1_C"/>
</dbReference>
<dbReference type="Pfam" id="PF05285">
    <property type="entry name" value="SDA1_dom"/>
    <property type="match status" value="1"/>
</dbReference>
<feature type="domain" description="SDA1 N-terminal" evidence="9">
    <location>
        <begin position="61"/>
        <end position="423"/>
    </location>
</feature>
<feature type="compositionally biased region" description="Acidic residues" evidence="7">
    <location>
        <begin position="229"/>
        <end position="240"/>
    </location>
</feature>
<dbReference type="GO" id="GO:0042273">
    <property type="term" value="P:ribosomal large subunit biogenesis"/>
    <property type="evidence" value="ECO:0007669"/>
    <property type="project" value="UniProtKB-UniRule"/>
</dbReference>
<dbReference type="PANTHER" id="PTHR12730:SF0">
    <property type="entry name" value="PROTEIN SDA1 HOMOLOG"/>
    <property type="match status" value="1"/>
</dbReference>
<dbReference type="InterPro" id="IPR012977">
    <property type="entry name" value="SDA1_N"/>
</dbReference>
<name>A0A8S1B5X8_ARCPL</name>
<organism evidence="11 12">
    <name type="scientific">Arctia plantaginis</name>
    <name type="common">Wood tiger moth</name>
    <name type="synonym">Phalaena plantaginis</name>
    <dbReference type="NCBI Taxonomy" id="874455"/>
    <lineage>
        <taxon>Eukaryota</taxon>
        <taxon>Metazoa</taxon>
        <taxon>Ecdysozoa</taxon>
        <taxon>Arthropoda</taxon>
        <taxon>Hexapoda</taxon>
        <taxon>Insecta</taxon>
        <taxon>Pterygota</taxon>
        <taxon>Neoptera</taxon>
        <taxon>Endopterygota</taxon>
        <taxon>Lepidoptera</taxon>
        <taxon>Glossata</taxon>
        <taxon>Ditrysia</taxon>
        <taxon>Noctuoidea</taxon>
        <taxon>Erebidae</taxon>
        <taxon>Arctiinae</taxon>
        <taxon>Arctia</taxon>
    </lineage>
</organism>
<comment type="similarity">
    <text evidence="1 6">Belongs to the SDA1 family.</text>
</comment>
<dbReference type="PANTHER" id="PTHR12730">
    <property type="entry name" value="HSDA/SDA1-RELATED"/>
    <property type="match status" value="1"/>
</dbReference>
<keyword evidence="4 6" id="KW-0653">Protein transport</keyword>
<evidence type="ECO:0000256" key="1">
    <source>
        <dbReference type="ARBA" id="ARBA00005783"/>
    </source>
</evidence>
<feature type="compositionally biased region" description="Acidic residues" evidence="7">
    <location>
        <begin position="518"/>
        <end position="552"/>
    </location>
</feature>
<keyword evidence="3 6" id="KW-0690">Ribosome biogenesis</keyword>
<comment type="caution">
    <text evidence="11">The sequence shown here is derived from an EMBL/GenBank/DDBJ whole genome shotgun (WGS) entry which is preliminary data.</text>
</comment>
<evidence type="ECO:0000259" key="9">
    <source>
        <dbReference type="Pfam" id="PF08158"/>
    </source>
</evidence>
<evidence type="ECO:0000313" key="12">
    <source>
        <dbReference type="Proteomes" id="UP000494106"/>
    </source>
</evidence>
<dbReference type="InterPro" id="IPR027312">
    <property type="entry name" value="Sda1"/>
</dbReference>
<dbReference type="Proteomes" id="UP000494106">
    <property type="component" value="Unassembled WGS sequence"/>
</dbReference>
<gene>
    <name evidence="11" type="ORF">APLA_LOCUS14132</name>
</gene>
<evidence type="ECO:0000256" key="5">
    <source>
        <dbReference type="ARBA" id="ARBA00023242"/>
    </source>
</evidence>
<keyword evidence="2 6" id="KW-0813">Transport</keyword>
<keyword evidence="5 6" id="KW-0539">Nucleus</keyword>
<dbReference type="EMBL" id="CADEBC010000561">
    <property type="protein sequence ID" value="CAB3253470.1"/>
    <property type="molecule type" value="Genomic_DNA"/>
</dbReference>
<sequence>MVRHNNQLPNNLTQLQNLIKRDPESYKEEFRQQLAHFETTLEIFNLNPTQYNKKLDEQAMFLAQVAQCYLSEMKQFPQRIIDILKTHNTILHNDMRLSLCKCLILLRNKHFITAFDLLELFFLLLKCQDKQLREFLKTHITTDIKNMNKKHKDMKFNSTLQNFMFSMLQDSHPKAAKLSLDILVELYHKNIWNDQKTVNIIADIGCFSKITKVMVASLKFFLGRDEEEKEENSDSDDEIDPRDTMISNKFNKKTRKREKMVEKVKKQAKKLKKKKQKAPAFNFSALHLINNPQGFAEKLFKKLESSNDRFEVKLMLLDVISRLVGLHGLFLFNYYPFIARLLLPHQREVTRILLFAAQASHELVPPEVIEPVMKAIANNFITERNTTDVMAVGLNAVREICARCPLAIGEDLLRDLVQYKNYKEKSVMMAARSLIQLYRHSMPDMLHKKDRGKPTKATIELTNKKYGEMEIKSYIPGSEVLLEKEEIKEKDKKKGNKGKKKKDDSDSDEWVDVASSDSEIEISDSDEEDSNNEEVEEEADDEGEKDGDEEFEEKSQNNDEINKDLQDRKILKPKRKLDSKDMEEKVQSAREIAMETIFTDEDFKRIAAAQLKKSISGTKRKSDVLEEENESSELVQLAAIENIHKKKKHDYNARLETVMKGREDRDKFGYKDRRKNIHCSKTNREKRKTKNYQMVKHKAKGKIKRSFKDKQIAFRNYLIKQKKMR</sequence>
<dbReference type="AlphaFoldDB" id="A0A8S1B5X8"/>
<proteinExistence type="inferred from homology"/>
<protein>
    <recommendedName>
        <fullName evidence="6">Protein SDA1</fullName>
    </recommendedName>
</protein>
<evidence type="ECO:0000256" key="3">
    <source>
        <dbReference type="ARBA" id="ARBA00022517"/>
    </source>
</evidence>
<dbReference type="GO" id="GO:0000055">
    <property type="term" value="P:ribosomal large subunit export from nucleus"/>
    <property type="evidence" value="ECO:0007669"/>
    <property type="project" value="UniProtKB-UniRule"/>
</dbReference>
<evidence type="ECO:0000256" key="7">
    <source>
        <dbReference type="SAM" id="MobiDB-lite"/>
    </source>
</evidence>
<evidence type="ECO:0000256" key="4">
    <source>
        <dbReference type="ARBA" id="ARBA00022927"/>
    </source>
</evidence>
<feature type="domain" description="SDA1 C-terminal" evidence="10">
    <location>
        <begin position="679"/>
        <end position="724"/>
    </location>
</feature>
<dbReference type="OrthoDB" id="2196187at2759"/>
<dbReference type="Pfam" id="PF21638">
    <property type="entry name" value="SDA1_C"/>
    <property type="match status" value="1"/>
</dbReference>
<comment type="subcellular location">
    <subcellularLocation>
        <location evidence="6">Nucleus</location>
        <location evidence="6">Nucleolus</location>
    </subcellularLocation>
</comment>
<feature type="region of interest" description="Disordered" evidence="7">
    <location>
        <begin position="229"/>
        <end position="257"/>
    </location>
</feature>
<dbReference type="InterPro" id="IPR016024">
    <property type="entry name" value="ARM-type_fold"/>
</dbReference>